<name>A0AAV9H8Y2_9PEZI</name>
<evidence type="ECO:0000313" key="2">
    <source>
        <dbReference type="EMBL" id="KAK4456749.1"/>
    </source>
</evidence>
<reference evidence="2" key="2">
    <citation type="submission" date="2023-06" db="EMBL/GenBank/DDBJ databases">
        <authorList>
            <consortium name="Lawrence Berkeley National Laboratory"/>
            <person name="Mondo S.J."/>
            <person name="Hensen N."/>
            <person name="Bonometti L."/>
            <person name="Westerberg I."/>
            <person name="Brannstrom I.O."/>
            <person name="Guillou S."/>
            <person name="Cros-Aarteil S."/>
            <person name="Calhoun S."/>
            <person name="Haridas S."/>
            <person name="Kuo A."/>
            <person name="Pangilinan J."/>
            <person name="Riley R."/>
            <person name="Labutti K."/>
            <person name="Andreopoulos B."/>
            <person name="Lipzen A."/>
            <person name="Chen C."/>
            <person name="Yanf M."/>
            <person name="Daum C."/>
            <person name="Ng V."/>
            <person name="Clum A."/>
            <person name="Steindorff A."/>
            <person name="Ohm R."/>
            <person name="Martin F."/>
            <person name="Silar P."/>
            <person name="Natvig D."/>
            <person name="Lalanne C."/>
            <person name="Gautier V."/>
            <person name="Ament-Velasquez S.L."/>
            <person name="Kruys A."/>
            <person name="Hutchinson M.I."/>
            <person name="Powell A.J."/>
            <person name="Barry K."/>
            <person name="Miller A.N."/>
            <person name="Grigoriev I.V."/>
            <person name="Debuchy R."/>
            <person name="Gladieux P."/>
            <person name="Thoren M.H."/>
            <person name="Johannesson H."/>
        </authorList>
    </citation>
    <scope>NUCLEOTIDE SEQUENCE</scope>
    <source>
        <strain evidence="2">PSN324</strain>
    </source>
</reference>
<gene>
    <name evidence="2" type="ORF">QBC42DRAFT_280653</name>
</gene>
<reference evidence="2" key="1">
    <citation type="journal article" date="2023" name="Mol. Phylogenet. Evol.">
        <title>Genome-scale phylogeny and comparative genomics of the fungal order Sordariales.</title>
        <authorList>
            <person name="Hensen N."/>
            <person name="Bonometti L."/>
            <person name="Westerberg I."/>
            <person name="Brannstrom I.O."/>
            <person name="Guillou S."/>
            <person name="Cros-Aarteil S."/>
            <person name="Calhoun S."/>
            <person name="Haridas S."/>
            <person name="Kuo A."/>
            <person name="Mondo S."/>
            <person name="Pangilinan J."/>
            <person name="Riley R."/>
            <person name="LaButti K."/>
            <person name="Andreopoulos B."/>
            <person name="Lipzen A."/>
            <person name="Chen C."/>
            <person name="Yan M."/>
            <person name="Daum C."/>
            <person name="Ng V."/>
            <person name="Clum A."/>
            <person name="Steindorff A."/>
            <person name="Ohm R.A."/>
            <person name="Martin F."/>
            <person name="Silar P."/>
            <person name="Natvig D.O."/>
            <person name="Lalanne C."/>
            <person name="Gautier V."/>
            <person name="Ament-Velasquez S.L."/>
            <person name="Kruys A."/>
            <person name="Hutchinson M.I."/>
            <person name="Powell A.J."/>
            <person name="Barry K."/>
            <person name="Miller A.N."/>
            <person name="Grigoriev I.V."/>
            <person name="Debuchy R."/>
            <person name="Gladieux P."/>
            <person name="Hiltunen Thoren M."/>
            <person name="Johannesson H."/>
        </authorList>
    </citation>
    <scope>NUCLEOTIDE SEQUENCE</scope>
    <source>
        <strain evidence="2">PSN324</strain>
    </source>
</reference>
<keyword evidence="3" id="KW-1185">Reference proteome</keyword>
<dbReference type="EMBL" id="MU865170">
    <property type="protein sequence ID" value="KAK4456749.1"/>
    <property type="molecule type" value="Genomic_DNA"/>
</dbReference>
<evidence type="ECO:0000256" key="1">
    <source>
        <dbReference type="SAM" id="MobiDB-lite"/>
    </source>
</evidence>
<dbReference type="AlphaFoldDB" id="A0AAV9H8Y2"/>
<evidence type="ECO:0000313" key="3">
    <source>
        <dbReference type="Proteomes" id="UP001321749"/>
    </source>
</evidence>
<protein>
    <submittedName>
        <fullName evidence="2">Uncharacterized protein</fullName>
    </submittedName>
</protein>
<proteinExistence type="predicted"/>
<sequence>MMSGFRPGNQAKLSPERKYRIREQATQKLAKAYRLDEIACSVTIMQSTSSLEEVASFVLQRNPQDADAKYVHFFHEKIPSRQLAECTSYTALDQIIEDLPSNPEPLRTRGTVRIFKEDFHGAVADYTEALRIHRSHATSHFAPAPAAEHQLAPRTGRRQDDIILKEEEHPSSLETAVLFQRAGVYLSIACQHAGAAFPQQVASEAADLPSEVTEARKLVRSNAKRALRDYTSYLSRFEYSPDLPVGIAEDFVRKVNAATTKEASRIKCRPCRAGSPTNSDNKKSNPSHRIYTVAELFASSPPSDLPPYPPSQITTAGQPADVEFATTTETVTYHPLMTESLHCLLICHCLIQTSAKELLRHAYMVARLARLSDGYPIFQTSRSPARSDWLEILRSTNNFIQLQGTWEDLCAPAPLPHFPYTTPSSQTNLSLAAQTLEIEANPLTSKAEKNAERLRLLRDAERERRQRNAQHQIVMDTLGDERVKDEESFRRALRARQLRAQKDYKLDIAVAGFSNIMARQQQQQQQLQLQHQQQLQLADGTPDSAAAIAADADGTESATNGHGAAADGSPDTVKANGSSASIADGNSEAAALARHQLHQDNDMDYPISTDRAMAVSRWVLEAPPNAGIAPGEGGAKKRKKKPAKKQSGAAVGSGDAAATGTGTVDITGED</sequence>
<organism evidence="2 3">
    <name type="scientific">Cladorrhinum samala</name>
    <dbReference type="NCBI Taxonomy" id="585594"/>
    <lineage>
        <taxon>Eukaryota</taxon>
        <taxon>Fungi</taxon>
        <taxon>Dikarya</taxon>
        <taxon>Ascomycota</taxon>
        <taxon>Pezizomycotina</taxon>
        <taxon>Sordariomycetes</taxon>
        <taxon>Sordariomycetidae</taxon>
        <taxon>Sordariales</taxon>
        <taxon>Podosporaceae</taxon>
        <taxon>Cladorrhinum</taxon>
    </lineage>
</organism>
<feature type="region of interest" description="Disordered" evidence="1">
    <location>
        <begin position="551"/>
        <end position="582"/>
    </location>
</feature>
<feature type="compositionally biased region" description="Low complexity" evidence="1">
    <location>
        <begin position="645"/>
        <end position="670"/>
    </location>
</feature>
<dbReference type="Proteomes" id="UP001321749">
    <property type="component" value="Unassembled WGS sequence"/>
</dbReference>
<feature type="region of interest" description="Disordered" evidence="1">
    <location>
        <begin position="622"/>
        <end position="670"/>
    </location>
</feature>
<comment type="caution">
    <text evidence="2">The sequence shown here is derived from an EMBL/GenBank/DDBJ whole genome shotgun (WGS) entry which is preliminary data.</text>
</comment>
<accession>A0AAV9H8Y2</accession>